<dbReference type="EMBL" id="JAEFBK010000008">
    <property type="protein sequence ID" value="KAG7575630.1"/>
    <property type="molecule type" value="Genomic_DNA"/>
</dbReference>
<evidence type="ECO:0000313" key="13">
    <source>
        <dbReference type="Proteomes" id="UP000694240"/>
    </source>
</evidence>
<keyword evidence="13" id="KW-1185">Reference proteome</keyword>
<dbReference type="FunFam" id="3.30.70.20:FF:000002">
    <property type="entry name" value="NADH-ubiquinone oxidoreductase 75 kDa subunit"/>
    <property type="match status" value="1"/>
</dbReference>
<dbReference type="Pfam" id="PF22117">
    <property type="entry name" value="Fer4_Nqo3"/>
    <property type="match status" value="1"/>
</dbReference>
<evidence type="ECO:0000259" key="10">
    <source>
        <dbReference type="Pfam" id="PF22117"/>
    </source>
</evidence>
<evidence type="ECO:0000256" key="9">
    <source>
        <dbReference type="ARBA" id="ARBA00034078"/>
    </source>
</evidence>
<dbReference type="GO" id="GO:0008137">
    <property type="term" value="F:NADH dehydrogenase (ubiquinone) activity"/>
    <property type="evidence" value="ECO:0007669"/>
    <property type="project" value="InterPro"/>
</dbReference>
<evidence type="ECO:0000256" key="7">
    <source>
        <dbReference type="ARBA" id="ARBA00023014"/>
    </source>
</evidence>
<accession>A0A8T2AM84</accession>
<dbReference type="PROSITE" id="PS00643">
    <property type="entry name" value="COMPLEX1_75K_3"/>
    <property type="match status" value="1"/>
</dbReference>
<evidence type="ECO:0000313" key="12">
    <source>
        <dbReference type="EMBL" id="KAG7575630.1"/>
    </source>
</evidence>
<evidence type="ECO:0000256" key="3">
    <source>
        <dbReference type="ARBA" id="ARBA00022485"/>
    </source>
</evidence>
<evidence type="ECO:0000256" key="6">
    <source>
        <dbReference type="ARBA" id="ARBA00023004"/>
    </source>
</evidence>
<keyword evidence="6" id="KW-0408">Iron</keyword>
<comment type="similarity">
    <text evidence="2">Belongs to the complex I 75 kDa subunit family.</text>
</comment>
<keyword evidence="3" id="KW-0004">4Fe-4S</keyword>
<dbReference type="InterPro" id="IPR006963">
    <property type="entry name" value="Mopterin_OxRdtase_4Fe-4S_dom"/>
</dbReference>
<gene>
    <name evidence="12" type="ORF">ISN45_Aa03g001070</name>
</gene>
<evidence type="ECO:0000259" key="11">
    <source>
        <dbReference type="Pfam" id="PF22151"/>
    </source>
</evidence>
<evidence type="ECO:0000256" key="4">
    <source>
        <dbReference type="ARBA" id="ARBA00022723"/>
    </source>
</evidence>
<dbReference type="GO" id="GO:0051539">
    <property type="term" value="F:4 iron, 4 sulfur cluster binding"/>
    <property type="evidence" value="ECO:0007669"/>
    <property type="project" value="UniProtKB-KW"/>
</dbReference>
<dbReference type="AlphaFoldDB" id="A0A8T2AM84"/>
<comment type="cofactor">
    <cofactor evidence="1">
        <name>[4Fe-4S] cluster</name>
        <dbReference type="ChEBI" id="CHEBI:49883"/>
    </cofactor>
</comment>
<comment type="cofactor">
    <cofactor evidence="9">
        <name>[2Fe-2S] cluster</name>
        <dbReference type="ChEBI" id="CHEBI:190135"/>
    </cofactor>
</comment>
<reference evidence="12 13" key="1">
    <citation type="submission" date="2020-12" db="EMBL/GenBank/DDBJ databases">
        <title>Concerted genomic and epigenomic changes stabilize Arabidopsis allopolyploids.</title>
        <authorList>
            <person name="Chen Z."/>
        </authorList>
    </citation>
    <scope>NUCLEOTIDE SEQUENCE [LARGE SCALE GENOMIC DNA]</scope>
    <source>
        <strain evidence="12">Allo738</strain>
        <tissue evidence="12">Leaf</tissue>
    </source>
</reference>
<dbReference type="GO" id="GO:0046872">
    <property type="term" value="F:metal ion binding"/>
    <property type="evidence" value="ECO:0007669"/>
    <property type="project" value="UniProtKB-KW"/>
</dbReference>
<dbReference type="InterPro" id="IPR054351">
    <property type="entry name" value="NADH_UbQ_OxRdtase_ferredoxin"/>
</dbReference>
<organism evidence="12 13">
    <name type="scientific">Arabidopsis thaliana x Arabidopsis arenosa</name>
    <dbReference type="NCBI Taxonomy" id="1240361"/>
    <lineage>
        <taxon>Eukaryota</taxon>
        <taxon>Viridiplantae</taxon>
        <taxon>Streptophyta</taxon>
        <taxon>Embryophyta</taxon>
        <taxon>Tracheophyta</taxon>
        <taxon>Spermatophyta</taxon>
        <taxon>Magnoliopsida</taxon>
        <taxon>eudicotyledons</taxon>
        <taxon>Gunneridae</taxon>
        <taxon>Pentapetalae</taxon>
        <taxon>rosids</taxon>
        <taxon>malvids</taxon>
        <taxon>Brassicales</taxon>
        <taxon>Brassicaceae</taxon>
        <taxon>Camelineae</taxon>
        <taxon>Arabidopsis</taxon>
    </lineage>
</organism>
<dbReference type="GO" id="GO:0042773">
    <property type="term" value="P:ATP synthesis coupled electron transport"/>
    <property type="evidence" value="ECO:0007669"/>
    <property type="project" value="InterPro"/>
</dbReference>
<feature type="domain" description="4Fe-4S Mo/W bis-MGD-type" evidence="11">
    <location>
        <begin position="162"/>
        <end position="198"/>
    </location>
</feature>
<dbReference type="InterPro" id="IPR000283">
    <property type="entry name" value="NADH_UbQ_OxRdtase_75kDa_su_CS"/>
</dbReference>
<evidence type="ECO:0000256" key="8">
    <source>
        <dbReference type="ARBA" id="ARBA00023027"/>
    </source>
</evidence>
<dbReference type="GO" id="GO:0016020">
    <property type="term" value="C:membrane"/>
    <property type="evidence" value="ECO:0007669"/>
    <property type="project" value="InterPro"/>
</dbReference>
<evidence type="ECO:0000256" key="5">
    <source>
        <dbReference type="ARBA" id="ARBA00022967"/>
    </source>
</evidence>
<keyword evidence="4" id="KW-0479">Metal-binding</keyword>
<keyword evidence="5" id="KW-1278">Translocase</keyword>
<sequence length="283" mass="32323">MSLYRNSVSDDFRQSSVVFCLNSPKDSLRSKLLKDSPFFRLVRSLELIFQGFVIILVCRLLEIEVDKSPKPVASCAMPAIPGSLIGRRNLDFVILLWSFDCWFYSVVDKNLGPLVKTVMTRCIQCTRCVRFASQVARVQDLGILGRGSGEEIGTYKLGVESNRIRVDSRGPQVMRIIPRLNEDINEEWISDKTLFYSDNDWCEGTAAGVETHEDFTTSSCMIWSYLAEASEWKRKPGKNLVRLWPMDKECLDPLQKLGNLRNSLCVFNERTLMQKTWSIDVGI</sequence>
<proteinExistence type="inferred from homology"/>
<dbReference type="Pfam" id="PF22151">
    <property type="entry name" value="Fer4_NDSU1"/>
    <property type="match status" value="1"/>
</dbReference>
<protein>
    <submittedName>
        <fullName evidence="12">Uncharacterized protein</fullName>
    </submittedName>
</protein>
<dbReference type="GO" id="GO:0016491">
    <property type="term" value="F:oxidoreductase activity"/>
    <property type="evidence" value="ECO:0007669"/>
    <property type="project" value="InterPro"/>
</dbReference>
<keyword evidence="8" id="KW-0520">NAD</keyword>
<keyword evidence="7" id="KW-0411">Iron-sulfur</keyword>
<dbReference type="Proteomes" id="UP000694240">
    <property type="component" value="Chromosome 8"/>
</dbReference>
<name>A0A8T2AM84_9BRAS</name>
<comment type="caution">
    <text evidence="12">The sequence shown here is derived from an EMBL/GenBank/DDBJ whole genome shotgun (WGS) entry which is preliminary data.</text>
</comment>
<evidence type="ECO:0000256" key="1">
    <source>
        <dbReference type="ARBA" id="ARBA00001966"/>
    </source>
</evidence>
<feature type="domain" description="NADH-ubiquinone oxidoreductase ferredoxin-like" evidence="10">
    <location>
        <begin position="112"/>
        <end position="156"/>
    </location>
</feature>
<evidence type="ECO:0000256" key="2">
    <source>
        <dbReference type="ARBA" id="ARBA00005404"/>
    </source>
</evidence>